<comment type="caution">
    <text evidence="2">The sequence shown here is derived from an EMBL/GenBank/DDBJ whole genome shotgun (WGS) entry which is preliminary data.</text>
</comment>
<organism evidence="2 3">
    <name type="scientific">Methanofollis tationis</name>
    <dbReference type="NCBI Taxonomy" id="81417"/>
    <lineage>
        <taxon>Archaea</taxon>
        <taxon>Methanobacteriati</taxon>
        <taxon>Methanobacteriota</taxon>
        <taxon>Stenosarchaea group</taxon>
        <taxon>Methanomicrobia</taxon>
        <taxon>Methanomicrobiales</taxon>
        <taxon>Methanomicrobiaceae</taxon>
        <taxon>Methanofollis</taxon>
    </lineage>
</organism>
<dbReference type="RefSeq" id="WP_176788816.1">
    <property type="nucleotide sequence ID" value="NZ_JABXWR010000001.1"/>
</dbReference>
<dbReference type="OrthoDB" id="141574at2157"/>
<keyword evidence="1" id="KW-0812">Transmembrane</keyword>
<feature type="transmembrane region" description="Helical" evidence="1">
    <location>
        <begin position="140"/>
        <end position="161"/>
    </location>
</feature>
<dbReference type="EMBL" id="JABXWR010000001">
    <property type="protein sequence ID" value="NVO67196.1"/>
    <property type="molecule type" value="Genomic_DNA"/>
</dbReference>
<keyword evidence="3" id="KW-1185">Reference proteome</keyword>
<dbReference type="Proteomes" id="UP000570823">
    <property type="component" value="Unassembled WGS sequence"/>
</dbReference>
<keyword evidence="1" id="KW-1133">Transmembrane helix</keyword>
<sequence length="165" mass="17046">MKPGPLIISCLLLALLSVPALAAAPERTVTGTLLPGGEFVITLNVSGIAVGGLVETIPEGFLFFSSTHPPGRVSVADRQVSFALLDDERVSYRLRAPTEGDGVITGYWEDFVAGENGTVAPTWLSPTTEPREAAASTIPAAAPGFSVPGTLLALAAILFAWGRSG</sequence>
<reference evidence="2 3" key="1">
    <citation type="submission" date="2020-06" db="EMBL/GenBank/DDBJ databases">
        <title>Methanofollis fontis sp. nov., a methanogen isolated from marine sediments near a cold seep at Four-Way Closure Ridge offshore southwestern Taiwan.</title>
        <authorList>
            <person name="Chen S.-C."/>
            <person name="Teng N.-H."/>
            <person name="Lin Y.-S."/>
            <person name="Lai M.-C."/>
            <person name="Chen H.-H."/>
            <person name="Wang C.-C."/>
        </authorList>
    </citation>
    <scope>NUCLEOTIDE SEQUENCE [LARGE SCALE GENOMIC DNA]</scope>
    <source>
        <strain evidence="2 3">DSM 2702</strain>
    </source>
</reference>
<name>A0A7K4HPK6_9EURY</name>
<protein>
    <submittedName>
        <fullName evidence="2">Uncharacterized protein</fullName>
    </submittedName>
</protein>
<evidence type="ECO:0000313" key="2">
    <source>
        <dbReference type="EMBL" id="NVO67196.1"/>
    </source>
</evidence>
<keyword evidence="1" id="KW-0472">Membrane</keyword>
<gene>
    <name evidence="2" type="ORF">HWN36_07720</name>
</gene>
<evidence type="ECO:0000313" key="3">
    <source>
        <dbReference type="Proteomes" id="UP000570823"/>
    </source>
</evidence>
<accession>A0A7K4HPK6</accession>
<dbReference type="AlphaFoldDB" id="A0A7K4HPK6"/>
<proteinExistence type="predicted"/>
<evidence type="ECO:0000256" key="1">
    <source>
        <dbReference type="SAM" id="Phobius"/>
    </source>
</evidence>